<keyword evidence="9" id="KW-1185">Reference proteome</keyword>
<gene>
    <name evidence="8" type="ORF">HPB51_006624</name>
</gene>
<keyword evidence="3" id="KW-0547">Nucleotide-binding</keyword>
<keyword evidence="6" id="KW-0464">Manganese</keyword>
<dbReference type="Proteomes" id="UP000821866">
    <property type="component" value="Chromosome 3"/>
</dbReference>
<protein>
    <recommendedName>
        <fullName evidence="7">Phosphoribosylglycinamide synthetase N-terminal domain-containing protein</fullName>
    </recommendedName>
</protein>
<evidence type="ECO:0000256" key="3">
    <source>
        <dbReference type="ARBA" id="ARBA00022741"/>
    </source>
</evidence>
<reference evidence="8" key="2">
    <citation type="submission" date="2021-09" db="EMBL/GenBank/DDBJ databases">
        <authorList>
            <person name="Jia N."/>
            <person name="Wang J."/>
            <person name="Shi W."/>
            <person name="Du L."/>
            <person name="Sun Y."/>
            <person name="Zhan W."/>
            <person name="Jiang J."/>
            <person name="Wang Q."/>
            <person name="Zhang B."/>
            <person name="Ji P."/>
            <person name="Sakyi L.B."/>
            <person name="Cui X."/>
            <person name="Yuan T."/>
            <person name="Jiang B."/>
            <person name="Yang W."/>
            <person name="Lam T.T.-Y."/>
            <person name="Chang Q."/>
            <person name="Ding S."/>
            <person name="Wang X."/>
            <person name="Zhu J."/>
            <person name="Ruan X."/>
            <person name="Zhao L."/>
            <person name="Wei J."/>
            <person name="Que T."/>
            <person name="Du C."/>
            <person name="Cheng J."/>
            <person name="Dai P."/>
            <person name="Han X."/>
            <person name="Huang E."/>
            <person name="Gao Y."/>
            <person name="Liu J."/>
            <person name="Shao H."/>
            <person name="Ye R."/>
            <person name="Li L."/>
            <person name="Wei W."/>
            <person name="Wang X."/>
            <person name="Wang C."/>
            <person name="Huo Q."/>
            <person name="Li W."/>
            <person name="Guo W."/>
            <person name="Chen H."/>
            <person name="Chen S."/>
            <person name="Zhou L."/>
            <person name="Zhou L."/>
            <person name="Ni X."/>
            <person name="Tian J."/>
            <person name="Zhou Y."/>
            <person name="Sheng Y."/>
            <person name="Liu T."/>
            <person name="Pan Y."/>
            <person name="Xia L."/>
            <person name="Li J."/>
            <person name="Zhao F."/>
            <person name="Cao W."/>
        </authorList>
    </citation>
    <scope>NUCLEOTIDE SEQUENCE</scope>
    <source>
        <strain evidence="8">Rmic-2018</strain>
        <tissue evidence="8">Larvae</tissue>
    </source>
</reference>
<evidence type="ECO:0000256" key="4">
    <source>
        <dbReference type="ARBA" id="ARBA00022755"/>
    </source>
</evidence>
<dbReference type="GO" id="GO:0046872">
    <property type="term" value="F:metal ion binding"/>
    <property type="evidence" value="ECO:0007669"/>
    <property type="project" value="UniProtKB-KW"/>
</dbReference>
<comment type="caution">
    <text evidence="8">The sequence shown here is derived from an EMBL/GenBank/DDBJ whole genome shotgun (WGS) entry which is preliminary data.</text>
</comment>
<dbReference type="PANTHER" id="PTHR43472">
    <property type="entry name" value="PHOSPHORIBOSYLAMINE--GLYCINE LIGASE"/>
    <property type="match status" value="1"/>
</dbReference>
<dbReference type="GO" id="GO:0005524">
    <property type="term" value="F:ATP binding"/>
    <property type="evidence" value="ECO:0007669"/>
    <property type="project" value="UniProtKB-KW"/>
</dbReference>
<evidence type="ECO:0000256" key="6">
    <source>
        <dbReference type="ARBA" id="ARBA00023211"/>
    </source>
</evidence>
<evidence type="ECO:0000259" key="7">
    <source>
        <dbReference type="Pfam" id="PF02844"/>
    </source>
</evidence>
<keyword evidence="5" id="KW-0067">ATP-binding</keyword>
<name>A0A9J6E7U1_RHIMP</name>
<dbReference type="SUPFAM" id="SSF52440">
    <property type="entry name" value="PreATP-grasp domain"/>
    <property type="match status" value="1"/>
</dbReference>
<dbReference type="FunFam" id="3.40.50.20:FF:000006">
    <property type="entry name" value="Phosphoribosylamine--glycine ligase, chloroplastic"/>
    <property type="match status" value="1"/>
</dbReference>
<dbReference type="GO" id="GO:0006164">
    <property type="term" value="P:purine nucleotide biosynthetic process"/>
    <property type="evidence" value="ECO:0007669"/>
    <property type="project" value="UniProtKB-KW"/>
</dbReference>
<evidence type="ECO:0000313" key="9">
    <source>
        <dbReference type="Proteomes" id="UP000821866"/>
    </source>
</evidence>
<sequence>MSASQEHQDRVLNEELRMTSFYNRTTGEPLPPGSFSYDRPPPWIGHGGAQLLTRFPSFQTQRATGRKCRRATFARCSLECVAWRKRSPTNFLCGARRASSAMYDKVLVIGNGGREHAIVWKLAQSPRIQTIYVAPGNAGTSTESKAVNVDLDVKSNKSVVDWCKANGIALVAIGPEEYLCRGLADDLEAAGVKCFRPQRQGSRNRS</sequence>
<keyword evidence="2" id="KW-0479">Metal-binding</keyword>
<organism evidence="8 9">
    <name type="scientific">Rhipicephalus microplus</name>
    <name type="common">Cattle tick</name>
    <name type="synonym">Boophilus microplus</name>
    <dbReference type="NCBI Taxonomy" id="6941"/>
    <lineage>
        <taxon>Eukaryota</taxon>
        <taxon>Metazoa</taxon>
        <taxon>Ecdysozoa</taxon>
        <taxon>Arthropoda</taxon>
        <taxon>Chelicerata</taxon>
        <taxon>Arachnida</taxon>
        <taxon>Acari</taxon>
        <taxon>Parasitiformes</taxon>
        <taxon>Ixodida</taxon>
        <taxon>Ixodoidea</taxon>
        <taxon>Ixodidae</taxon>
        <taxon>Rhipicephalinae</taxon>
        <taxon>Rhipicephalus</taxon>
        <taxon>Boophilus</taxon>
    </lineage>
</organism>
<feature type="domain" description="Phosphoribosylglycinamide synthetase N-terminal" evidence="7">
    <location>
        <begin position="105"/>
        <end position="202"/>
    </location>
</feature>
<keyword evidence="4" id="KW-0658">Purine biosynthesis</keyword>
<dbReference type="InterPro" id="IPR020562">
    <property type="entry name" value="PRibGlycinamide_synth_N"/>
</dbReference>
<dbReference type="AlphaFoldDB" id="A0A9J6E7U1"/>
<keyword evidence="1" id="KW-0436">Ligase</keyword>
<reference evidence="8" key="1">
    <citation type="journal article" date="2020" name="Cell">
        <title>Large-Scale Comparative Analyses of Tick Genomes Elucidate Their Genetic Diversity and Vector Capacities.</title>
        <authorList>
            <consortium name="Tick Genome and Microbiome Consortium (TIGMIC)"/>
            <person name="Jia N."/>
            <person name="Wang J."/>
            <person name="Shi W."/>
            <person name="Du L."/>
            <person name="Sun Y."/>
            <person name="Zhan W."/>
            <person name="Jiang J.F."/>
            <person name="Wang Q."/>
            <person name="Zhang B."/>
            <person name="Ji P."/>
            <person name="Bell-Sakyi L."/>
            <person name="Cui X.M."/>
            <person name="Yuan T.T."/>
            <person name="Jiang B.G."/>
            <person name="Yang W.F."/>
            <person name="Lam T.T."/>
            <person name="Chang Q.C."/>
            <person name="Ding S.J."/>
            <person name="Wang X.J."/>
            <person name="Zhu J.G."/>
            <person name="Ruan X.D."/>
            <person name="Zhao L."/>
            <person name="Wei J.T."/>
            <person name="Ye R.Z."/>
            <person name="Que T.C."/>
            <person name="Du C.H."/>
            <person name="Zhou Y.H."/>
            <person name="Cheng J.X."/>
            <person name="Dai P.F."/>
            <person name="Guo W.B."/>
            <person name="Han X.H."/>
            <person name="Huang E.J."/>
            <person name="Li L.F."/>
            <person name="Wei W."/>
            <person name="Gao Y.C."/>
            <person name="Liu J.Z."/>
            <person name="Shao H.Z."/>
            <person name="Wang X."/>
            <person name="Wang C.C."/>
            <person name="Yang T.C."/>
            <person name="Huo Q.B."/>
            <person name="Li W."/>
            <person name="Chen H.Y."/>
            <person name="Chen S.E."/>
            <person name="Zhou L.G."/>
            <person name="Ni X.B."/>
            <person name="Tian J.H."/>
            <person name="Sheng Y."/>
            <person name="Liu T."/>
            <person name="Pan Y.S."/>
            <person name="Xia L.Y."/>
            <person name="Li J."/>
            <person name="Zhao F."/>
            <person name="Cao W.C."/>
        </authorList>
    </citation>
    <scope>NUCLEOTIDE SEQUENCE</scope>
    <source>
        <strain evidence="8">Rmic-2018</strain>
    </source>
</reference>
<dbReference type="VEuPathDB" id="VectorBase:LOC119163965"/>
<dbReference type="InterPro" id="IPR000115">
    <property type="entry name" value="PRibGlycinamide_synth"/>
</dbReference>
<dbReference type="Gene3D" id="3.40.50.20">
    <property type="match status" value="1"/>
</dbReference>
<evidence type="ECO:0000313" key="8">
    <source>
        <dbReference type="EMBL" id="KAH8030192.1"/>
    </source>
</evidence>
<dbReference type="GO" id="GO:0004637">
    <property type="term" value="F:phosphoribosylamine-glycine ligase activity"/>
    <property type="evidence" value="ECO:0007669"/>
    <property type="project" value="InterPro"/>
</dbReference>
<proteinExistence type="predicted"/>
<dbReference type="InterPro" id="IPR016185">
    <property type="entry name" value="PreATP-grasp_dom_sf"/>
</dbReference>
<evidence type="ECO:0000256" key="2">
    <source>
        <dbReference type="ARBA" id="ARBA00022723"/>
    </source>
</evidence>
<accession>A0A9J6E7U1</accession>
<dbReference type="Pfam" id="PF02844">
    <property type="entry name" value="GARS_N"/>
    <property type="match status" value="1"/>
</dbReference>
<evidence type="ECO:0000256" key="1">
    <source>
        <dbReference type="ARBA" id="ARBA00022598"/>
    </source>
</evidence>
<dbReference type="EMBL" id="JABSTU010000005">
    <property type="protein sequence ID" value="KAH8030192.1"/>
    <property type="molecule type" value="Genomic_DNA"/>
</dbReference>
<dbReference type="PANTHER" id="PTHR43472:SF1">
    <property type="entry name" value="PHOSPHORIBOSYLAMINE--GLYCINE LIGASE, CHLOROPLASTIC"/>
    <property type="match status" value="1"/>
</dbReference>
<dbReference type="GO" id="GO:0009113">
    <property type="term" value="P:purine nucleobase biosynthetic process"/>
    <property type="evidence" value="ECO:0007669"/>
    <property type="project" value="InterPro"/>
</dbReference>
<evidence type="ECO:0000256" key="5">
    <source>
        <dbReference type="ARBA" id="ARBA00022840"/>
    </source>
</evidence>